<dbReference type="Pfam" id="PF00293">
    <property type="entry name" value="NUDIX"/>
    <property type="match status" value="1"/>
</dbReference>
<dbReference type="GO" id="GO:0016818">
    <property type="term" value="F:hydrolase activity, acting on acid anhydrides, in phosphorus-containing anhydrides"/>
    <property type="evidence" value="ECO:0007669"/>
    <property type="project" value="InterPro"/>
</dbReference>
<evidence type="ECO:0000256" key="1">
    <source>
        <dbReference type="ARBA" id="ARBA00000847"/>
    </source>
</evidence>
<organism evidence="12 13">
    <name type="scientific">Martelella lutilitoris</name>
    <dbReference type="NCBI Taxonomy" id="2583532"/>
    <lineage>
        <taxon>Bacteria</taxon>
        <taxon>Pseudomonadati</taxon>
        <taxon>Pseudomonadota</taxon>
        <taxon>Alphaproteobacteria</taxon>
        <taxon>Hyphomicrobiales</taxon>
        <taxon>Aurantimonadaceae</taxon>
        <taxon>Martelella</taxon>
    </lineage>
</organism>
<comment type="catalytic activity">
    <reaction evidence="1">
        <text>GDP-alpha-D-mannose + H2O = alpha-D-mannose 1-phosphate + GMP + 2 H(+)</text>
        <dbReference type="Rhea" id="RHEA:27978"/>
        <dbReference type="ChEBI" id="CHEBI:15377"/>
        <dbReference type="ChEBI" id="CHEBI:15378"/>
        <dbReference type="ChEBI" id="CHEBI:57527"/>
        <dbReference type="ChEBI" id="CHEBI:58115"/>
        <dbReference type="ChEBI" id="CHEBI:58409"/>
    </reaction>
</comment>
<dbReference type="NCBIfam" id="TIGR00052">
    <property type="entry name" value="nudix-type nucleoside diphosphatase, YffH/AdpP family"/>
    <property type="match status" value="1"/>
</dbReference>
<feature type="binding site" evidence="9">
    <location>
        <position position="127"/>
    </location>
    <ligand>
        <name>Mg(2+)</name>
        <dbReference type="ChEBI" id="CHEBI:18420"/>
        <label>1</label>
    </ligand>
</feature>
<evidence type="ECO:0000256" key="10">
    <source>
        <dbReference type="PIRSR" id="PIRSR604385-3"/>
    </source>
</evidence>
<comment type="similarity">
    <text evidence="3">Belongs to the Nudix hydrolase family. NudK subfamily.</text>
</comment>
<evidence type="ECO:0000256" key="2">
    <source>
        <dbReference type="ARBA" id="ARBA00001946"/>
    </source>
</evidence>
<dbReference type="InterPro" id="IPR004385">
    <property type="entry name" value="NDP_pyrophosphatase"/>
</dbReference>
<evidence type="ECO:0000256" key="9">
    <source>
        <dbReference type="PIRSR" id="PIRSR604385-2"/>
    </source>
</evidence>
<dbReference type="PROSITE" id="PS51462">
    <property type="entry name" value="NUDIX"/>
    <property type="match status" value="1"/>
</dbReference>
<comment type="caution">
    <text evidence="12">The sequence shown here is derived from an EMBL/GenBank/DDBJ whole genome shotgun (WGS) entry which is preliminary data.</text>
</comment>
<feature type="domain" description="Nudix hydrolase" evidence="11">
    <location>
        <begin position="65"/>
        <end position="210"/>
    </location>
</feature>
<reference evidence="12 13" key="1">
    <citation type="submission" date="2019-06" db="EMBL/GenBank/DDBJ databases">
        <title>Martelella lutilitoris sp. nov., isolated from a tidal mudflat.</title>
        <authorList>
            <person name="Kim Y.-J."/>
        </authorList>
    </citation>
    <scope>NUCLEOTIDE SEQUENCE [LARGE SCALE GENOMIC DNA]</scope>
    <source>
        <strain evidence="12 13">GH2-6</strain>
    </source>
</reference>
<evidence type="ECO:0000256" key="3">
    <source>
        <dbReference type="ARBA" id="ARBA00007275"/>
    </source>
</evidence>
<dbReference type="AlphaFoldDB" id="A0A5C4JNZ7"/>
<dbReference type="PANTHER" id="PTHR11839">
    <property type="entry name" value="UDP/ADP-SUGAR PYROPHOSPHATASE"/>
    <property type="match status" value="1"/>
</dbReference>
<dbReference type="CDD" id="cd24157">
    <property type="entry name" value="NUDIX_GDPMK"/>
    <property type="match status" value="1"/>
</dbReference>
<keyword evidence="13" id="KW-1185">Reference proteome</keyword>
<gene>
    <name evidence="12" type="ORF">FF124_15390</name>
</gene>
<evidence type="ECO:0000256" key="6">
    <source>
        <dbReference type="ARBA" id="ARBA00022801"/>
    </source>
</evidence>
<dbReference type="InterPro" id="IPR020084">
    <property type="entry name" value="NUDIX_hydrolase_CS"/>
</dbReference>
<dbReference type="PANTHER" id="PTHR11839:SF18">
    <property type="entry name" value="NUDIX HYDROLASE DOMAIN-CONTAINING PROTEIN"/>
    <property type="match status" value="1"/>
</dbReference>
<name>A0A5C4JNZ7_9HYPH</name>
<keyword evidence="9" id="KW-0460">Magnesium</keyword>
<evidence type="ECO:0000259" key="11">
    <source>
        <dbReference type="PROSITE" id="PS51462"/>
    </source>
</evidence>
<evidence type="ECO:0000313" key="13">
    <source>
        <dbReference type="Proteomes" id="UP000307874"/>
    </source>
</evidence>
<dbReference type="Proteomes" id="UP000307874">
    <property type="component" value="Unassembled WGS sequence"/>
</dbReference>
<dbReference type="GO" id="GO:0046872">
    <property type="term" value="F:metal ion binding"/>
    <property type="evidence" value="ECO:0007669"/>
    <property type="project" value="UniProtKB-KW"/>
</dbReference>
<accession>A0A5C4JNZ7</accession>
<feature type="binding site" evidence="9">
    <location>
        <position position="176"/>
    </location>
    <ligand>
        <name>Mg(2+)</name>
        <dbReference type="ChEBI" id="CHEBI:18420"/>
        <label>1</label>
    </ligand>
</feature>
<sequence length="218" mass="24538">MFYNWPARNRPGYFKEYFMMNDQRDRISNLAKTTLHDGWSRLVDYSFDYRFSDGTVIGRSWEVCERPAASSVLVFDRTAGKFVLVRQFRVPVYAMGEGDGFFVEAAAGLIDEGETPEEAAIREAREETGYHVENLLPLRSIISAPGLMTEKVHCYAAIVDETMRVGAGGGLDEEHEDIELVFLSFDEAMAMIESGALSDAKTVVMLQWAALNRHVFGL</sequence>
<evidence type="ECO:0000256" key="7">
    <source>
        <dbReference type="ARBA" id="ARBA00032162"/>
    </source>
</evidence>
<feature type="binding site" evidence="9">
    <location>
        <position position="107"/>
    </location>
    <ligand>
        <name>Mg(2+)</name>
        <dbReference type="ChEBI" id="CHEBI:18420"/>
        <label>1</label>
    </ligand>
</feature>
<dbReference type="GO" id="GO:0019693">
    <property type="term" value="P:ribose phosphate metabolic process"/>
    <property type="evidence" value="ECO:0007669"/>
    <property type="project" value="TreeGrafter"/>
</dbReference>
<feature type="binding site" evidence="9">
    <location>
        <position position="123"/>
    </location>
    <ligand>
        <name>Mg(2+)</name>
        <dbReference type="ChEBI" id="CHEBI:18420"/>
        <label>1</label>
    </ligand>
</feature>
<feature type="short sequence motif" description="Nudix box" evidence="10">
    <location>
        <begin position="108"/>
        <end position="130"/>
    </location>
</feature>
<dbReference type="OrthoDB" id="5292471at2"/>
<dbReference type="EMBL" id="VCLB01000008">
    <property type="protein sequence ID" value="TNB46931.1"/>
    <property type="molecule type" value="Genomic_DNA"/>
</dbReference>
<evidence type="ECO:0000256" key="4">
    <source>
        <dbReference type="ARBA" id="ARBA00011738"/>
    </source>
</evidence>
<comment type="cofactor">
    <cofactor evidence="2 9">
        <name>Mg(2+)</name>
        <dbReference type="ChEBI" id="CHEBI:18420"/>
    </cofactor>
</comment>
<evidence type="ECO:0000256" key="8">
    <source>
        <dbReference type="ARBA" id="ARBA00032272"/>
    </source>
</evidence>
<dbReference type="GO" id="GO:0006753">
    <property type="term" value="P:nucleoside phosphate metabolic process"/>
    <property type="evidence" value="ECO:0007669"/>
    <property type="project" value="TreeGrafter"/>
</dbReference>
<comment type="subunit">
    <text evidence="4">Homodimer.</text>
</comment>
<keyword evidence="6" id="KW-0378">Hydrolase</keyword>
<dbReference type="PROSITE" id="PS00893">
    <property type="entry name" value="NUDIX_BOX"/>
    <property type="match status" value="1"/>
</dbReference>
<dbReference type="InterPro" id="IPR015797">
    <property type="entry name" value="NUDIX_hydrolase-like_dom_sf"/>
</dbReference>
<dbReference type="InterPro" id="IPR000086">
    <property type="entry name" value="NUDIX_hydrolase_dom"/>
</dbReference>
<dbReference type="SUPFAM" id="SSF55811">
    <property type="entry name" value="Nudix"/>
    <property type="match status" value="1"/>
</dbReference>
<evidence type="ECO:0000256" key="5">
    <source>
        <dbReference type="ARBA" id="ARBA00016377"/>
    </source>
</evidence>
<evidence type="ECO:0000313" key="12">
    <source>
        <dbReference type="EMBL" id="TNB46931.1"/>
    </source>
</evidence>
<dbReference type="Gene3D" id="3.90.79.10">
    <property type="entry name" value="Nucleoside Triphosphate Pyrophosphohydrolase"/>
    <property type="match status" value="1"/>
</dbReference>
<protein>
    <recommendedName>
        <fullName evidence="5">GDP-mannose pyrophosphatase</fullName>
    </recommendedName>
    <alternativeName>
        <fullName evidence="7">GDP-mannose hydrolase</fullName>
    </alternativeName>
    <alternativeName>
        <fullName evidence="8">GDPMK</fullName>
    </alternativeName>
</protein>
<proteinExistence type="inferred from homology"/>
<keyword evidence="9" id="KW-0479">Metal-binding</keyword>
<dbReference type="GO" id="GO:0005829">
    <property type="term" value="C:cytosol"/>
    <property type="evidence" value="ECO:0007669"/>
    <property type="project" value="TreeGrafter"/>
</dbReference>